<feature type="binding site" evidence="8">
    <location>
        <position position="189"/>
    </location>
    <ligand>
        <name>substrate</name>
    </ligand>
</feature>
<feature type="domain" description="Metalloenzyme" evidence="10">
    <location>
        <begin position="3"/>
        <end position="494"/>
    </location>
</feature>
<dbReference type="GO" id="GO:0004619">
    <property type="term" value="F:phosphoglycerate mutase activity"/>
    <property type="evidence" value="ECO:0007669"/>
    <property type="project" value="UniProtKB-EC"/>
</dbReference>
<accession>A0ABU7IX79</accession>
<feature type="domain" description="BPG-independent PGAM N-terminal" evidence="11">
    <location>
        <begin position="81"/>
        <end position="295"/>
    </location>
</feature>
<dbReference type="EC" id="5.4.2.12" evidence="8 9"/>
<dbReference type="SUPFAM" id="SSF64158">
    <property type="entry name" value="2,3-Bisphosphoglycerate-independent phosphoglycerate mutase, substrate-binding domain"/>
    <property type="match status" value="1"/>
</dbReference>
<feature type="binding site" evidence="8">
    <location>
        <position position="440"/>
    </location>
    <ligand>
        <name>Mn(2+)</name>
        <dbReference type="ChEBI" id="CHEBI:29035"/>
        <label>2</label>
    </ligand>
</feature>
<comment type="similarity">
    <text evidence="3 8">Belongs to the BPG-independent phosphoglycerate mutase family.</text>
</comment>
<feature type="binding site" evidence="8">
    <location>
        <position position="441"/>
    </location>
    <ligand>
        <name>Mn(2+)</name>
        <dbReference type="ChEBI" id="CHEBI:29035"/>
        <label>2</label>
    </ligand>
</feature>
<dbReference type="InterPro" id="IPR006124">
    <property type="entry name" value="Metalloenzyme"/>
</dbReference>
<feature type="binding site" evidence="8">
    <location>
        <position position="403"/>
    </location>
    <ligand>
        <name>Mn(2+)</name>
        <dbReference type="ChEBI" id="CHEBI:29035"/>
        <label>1</label>
    </ligand>
</feature>
<dbReference type="Pfam" id="PF01676">
    <property type="entry name" value="Metalloenzyme"/>
    <property type="match status" value="1"/>
</dbReference>
<feature type="binding site" evidence="8">
    <location>
        <position position="122"/>
    </location>
    <ligand>
        <name>substrate</name>
    </ligand>
</feature>
<keyword evidence="7 8" id="KW-0413">Isomerase</keyword>
<dbReference type="EMBL" id="JAZDDG010000007">
    <property type="protein sequence ID" value="MEE1977587.1"/>
    <property type="molecule type" value="Genomic_DNA"/>
</dbReference>
<evidence type="ECO:0000259" key="11">
    <source>
        <dbReference type="Pfam" id="PF06415"/>
    </source>
</evidence>
<proteinExistence type="inferred from homology"/>
<feature type="binding site" evidence="8">
    <location>
        <position position="183"/>
    </location>
    <ligand>
        <name>substrate</name>
    </ligand>
</feature>
<protein>
    <recommendedName>
        <fullName evidence="8 9">2,3-bisphosphoglycerate-independent phosphoglycerate mutase</fullName>
        <shortName evidence="8">BPG-independent PGAM</shortName>
        <shortName evidence="8">Phosphoglyceromutase</shortName>
        <shortName evidence="8">iPGM</shortName>
        <ecNumber evidence="8 9">5.4.2.12</ecNumber>
    </recommendedName>
</protein>
<evidence type="ECO:0000256" key="8">
    <source>
        <dbReference type="HAMAP-Rule" id="MF_01038"/>
    </source>
</evidence>
<name>A0ABU7IX79_9FLAO</name>
<dbReference type="CDD" id="cd16010">
    <property type="entry name" value="iPGM"/>
    <property type="match status" value="1"/>
</dbReference>
<comment type="catalytic activity">
    <reaction evidence="1 8">
        <text>(2R)-2-phosphoglycerate = (2R)-3-phosphoglycerate</text>
        <dbReference type="Rhea" id="RHEA:15901"/>
        <dbReference type="ChEBI" id="CHEBI:58272"/>
        <dbReference type="ChEBI" id="CHEBI:58289"/>
        <dbReference type="EC" id="5.4.2.12"/>
    </reaction>
</comment>
<comment type="pathway">
    <text evidence="2 8">Carbohydrate degradation; glycolysis; pyruvate from D-glyceraldehyde 3-phosphate: step 3/5.</text>
</comment>
<dbReference type="Gene3D" id="3.40.720.10">
    <property type="entry name" value="Alkaline Phosphatase, subunit A"/>
    <property type="match status" value="1"/>
</dbReference>
<dbReference type="PANTHER" id="PTHR31637:SF0">
    <property type="entry name" value="2,3-BISPHOSPHOGLYCERATE-INDEPENDENT PHOSPHOGLYCERATE MUTASE"/>
    <property type="match status" value="1"/>
</dbReference>
<dbReference type="SUPFAM" id="SSF53649">
    <property type="entry name" value="Alkaline phosphatase-like"/>
    <property type="match status" value="1"/>
</dbReference>
<reference evidence="12 13" key="1">
    <citation type="submission" date="2024-01" db="EMBL/GenBank/DDBJ databases">
        <title>Maribacter spp. originated from different algae showed divergent polysaccharides utilization ability.</title>
        <authorList>
            <person name="Wang H."/>
            <person name="Wu Y."/>
        </authorList>
    </citation>
    <scope>NUCLEOTIDE SEQUENCE [LARGE SCALE GENOMIC DNA]</scope>
    <source>
        <strain evidence="12 13">PR1</strain>
    </source>
</reference>
<evidence type="ECO:0000256" key="9">
    <source>
        <dbReference type="NCBIfam" id="TIGR01307"/>
    </source>
</evidence>
<dbReference type="PIRSF" id="PIRSF001492">
    <property type="entry name" value="IPGAM"/>
    <property type="match status" value="1"/>
</dbReference>
<keyword evidence="13" id="KW-1185">Reference proteome</keyword>
<evidence type="ECO:0000259" key="10">
    <source>
        <dbReference type="Pfam" id="PF01676"/>
    </source>
</evidence>
<sequence length="506" mass="56180">MNKKVILMILDGWGKSPDPNVSAVDKANTPFIDSLYTKYPNSNLLTDGMNVGLPEGQMGNSEVGHMNLGAGRIVYQDLAKINLAVKENTLKDEKTLKDAFSYAKENHKPVHFLGLLSNGGVHSHIDHLKGLISAGSDTGIENMFIHAFTDGRDVDPKSGKGFLEDLVSYCPGKNAQLASVVGRYFAMDRDKRWERVKKAYDVMVNGEGERSSDISKSIQESYDNGTTDEFIEPIVMTNDQGHPVAQIKEGDVVIFFNFRTDRGRELTQVLSQEDMHEQNMHKLDLYYVTMTNYDDSFKGVHIVYDKENIRETLGEVLANAGKKQIRIAETEKYPHVTFFFSGGREVPFDGEKRLLCPSPKVATYDLQPEMSAYEIRDSIVPELEKGEVDFVCLNFANPDMVGHTGVMEAAIKACETVDKCAKDVITTAIENDYSVIVIADHGNCETMINPDGTPNTAHTTNPVPLILVDKDIKHIRDGVLGDIAPTILKLMGVKQSSYMTQKSLVD</sequence>
<organism evidence="12 13">
    <name type="scientific">Maribacter cobaltidurans</name>
    <dbReference type="NCBI Taxonomy" id="1178778"/>
    <lineage>
        <taxon>Bacteria</taxon>
        <taxon>Pseudomonadati</taxon>
        <taxon>Bacteroidota</taxon>
        <taxon>Flavobacteriia</taxon>
        <taxon>Flavobacteriales</taxon>
        <taxon>Flavobacteriaceae</taxon>
        <taxon>Maribacter</taxon>
    </lineage>
</organism>
<dbReference type="Gene3D" id="3.40.1450.10">
    <property type="entry name" value="BPG-independent phosphoglycerate mutase, domain B"/>
    <property type="match status" value="1"/>
</dbReference>
<feature type="active site" description="Phosphoserine intermediate" evidence="8">
    <location>
        <position position="61"/>
    </location>
</feature>
<dbReference type="RefSeq" id="WP_272652328.1">
    <property type="nucleotide sequence ID" value="NZ_JAZDDG010000007.1"/>
</dbReference>
<evidence type="ECO:0000256" key="3">
    <source>
        <dbReference type="ARBA" id="ARBA00008819"/>
    </source>
</evidence>
<dbReference type="InterPro" id="IPR005995">
    <property type="entry name" value="Pgm_bpd_ind"/>
</dbReference>
<dbReference type="InterPro" id="IPR017850">
    <property type="entry name" value="Alkaline_phosphatase_core_sf"/>
</dbReference>
<comment type="caution">
    <text evidence="12">The sequence shown here is derived from an EMBL/GenBank/DDBJ whole genome shotgun (WGS) entry which is preliminary data.</text>
</comment>
<dbReference type="HAMAP" id="MF_01038">
    <property type="entry name" value="GpmI"/>
    <property type="match status" value="1"/>
</dbReference>
<comment type="function">
    <text evidence="8">Catalyzes the interconversion of 2-phosphoglycerate and 3-phosphoglycerate.</text>
</comment>
<feature type="binding site" evidence="8">
    <location>
        <position position="11"/>
    </location>
    <ligand>
        <name>Mn(2+)</name>
        <dbReference type="ChEBI" id="CHEBI:29035"/>
        <label>2</label>
    </ligand>
</feature>
<evidence type="ECO:0000256" key="1">
    <source>
        <dbReference type="ARBA" id="ARBA00000370"/>
    </source>
</evidence>
<keyword evidence="5 8" id="KW-0324">Glycolysis</keyword>
<feature type="binding site" evidence="8">
    <location>
        <position position="399"/>
    </location>
    <ligand>
        <name>Mn(2+)</name>
        <dbReference type="ChEBI" id="CHEBI:29035"/>
        <label>1</label>
    </ligand>
</feature>
<keyword evidence="6 8" id="KW-0464">Manganese</keyword>
<evidence type="ECO:0000256" key="2">
    <source>
        <dbReference type="ARBA" id="ARBA00004798"/>
    </source>
</evidence>
<comment type="cofactor">
    <cofactor evidence="8">
        <name>Mn(2+)</name>
        <dbReference type="ChEBI" id="CHEBI:29035"/>
    </cofactor>
    <text evidence="8">Binds 2 manganese ions per subunit.</text>
</comment>
<gene>
    <name evidence="8 12" type="primary">gpmI</name>
    <name evidence="12" type="ORF">V1I91_16010</name>
</gene>
<comment type="subunit">
    <text evidence="8">Monomer.</text>
</comment>
<evidence type="ECO:0000256" key="5">
    <source>
        <dbReference type="ARBA" id="ARBA00023152"/>
    </source>
</evidence>
<dbReference type="PANTHER" id="PTHR31637">
    <property type="entry name" value="2,3-BISPHOSPHOGLYCERATE-INDEPENDENT PHOSPHOGLYCERATE MUTASE"/>
    <property type="match status" value="1"/>
</dbReference>
<evidence type="ECO:0000313" key="12">
    <source>
        <dbReference type="EMBL" id="MEE1977587.1"/>
    </source>
</evidence>
<evidence type="ECO:0000256" key="6">
    <source>
        <dbReference type="ARBA" id="ARBA00023211"/>
    </source>
</evidence>
<dbReference type="Proteomes" id="UP001356308">
    <property type="component" value="Unassembled WGS sequence"/>
</dbReference>
<evidence type="ECO:0000256" key="7">
    <source>
        <dbReference type="ARBA" id="ARBA00023235"/>
    </source>
</evidence>
<feature type="binding site" evidence="8">
    <location>
        <begin position="259"/>
        <end position="262"/>
    </location>
    <ligand>
        <name>substrate</name>
    </ligand>
</feature>
<dbReference type="Pfam" id="PF06415">
    <property type="entry name" value="iPGM_N"/>
    <property type="match status" value="1"/>
</dbReference>
<keyword evidence="4 8" id="KW-0479">Metal-binding</keyword>
<feature type="binding site" evidence="8">
    <location>
        <position position="458"/>
    </location>
    <ligand>
        <name>Mn(2+)</name>
        <dbReference type="ChEBI" id="CHEBI:29035"/>
        <label>1</label>
    </ligand>
</feature>
<feature type="binding site" evidence="8">
    <location>
        <begin position="152"/>
        <end position="153"/>
    </location>
    <ligand>
        <name>substrate</name>
    </ligand>
</feature>
<evidence type="ECO:0000313" key="13">
    <source>
        <dbReference type="Proteomes" id="UP001356308"/>
    </source>
</evidence>
<evidence type="ECO:0000256" key="4">
    <source>
        <dbReference type="ARBA" id="ARBA00022723"/>
    </source>
</evidence>
<dbReference type="NCBIfam" id="TIGR01307">
    <property type="entry name" value="pgm_bpd_ind"/>
    <property type="match status" value="1"/>
</dbReference>
<dbReference type="InterPro" id="IPR036646">
    <property type="entry name" value="PGAM_B_sf"/>
</dbReference>
<feature type="binding site" evidence="8">
    <location>
        <position position="332"/>
    </location>
    <ligand>
        <name>substrate</name>
    </ligand>
</feature>
<dbReference type="InterPro" id="IPR011258">
    <property type="entry name" value="BPG-indep_PGM_N"/>
</dbReference>
<feature type="binding site" evidence="8">
    <location>
        <position position="61"/>
    </location>
    <ligand>
        <name>Mn(2+)</name>
        <dbReference type="ChEBI" id="CHEBI:29035"/>
        <label>2</label>
    </ligand>
</feature>